<dbReference type="Proteomes" id="UP001642409">
    <property type="component" value="Unassembled WGS sequence"/>
</dbReference>
<comment type="caution">
    <text evidence="3">The sequence shown here is derived from an EMBL/GenBank/DDBJ whole genome shotgun (WGS) entry which is preliminary data.</text>
</comment>
<organism evidence="3">
    <name type="scientific">Hexamita inflata</name>
    <dbReference type="NCBI Taxonomy" id="28002"/>
    <lineage>
        <taxon>Eukaryota</taxon>
        <taxon>Metamonada</taxon>
        <taxon>Diplomonadida</taxon>
        <taxon>Hexamitidae</taxon>
        <taxon>Hexamitinae</taxon>
        <taxon>Hexamita</taxon>
    </lineage>
</organism>
<evidence type="ECO:0000313" key="3">
    <source>
        <dbReference type="EMBL" id="CAI9967498.1"/>
    </source>
</evidence>
<keyword evidence="1" id="KW-0433">Leucine-rich repeat</keyword>
<reference evidence="4 5" key="2">
    <citation type="submission" date="2024-07" db="EMBL/GenBank/DDBJ databases">
        <authorList>
            <person name="Akdeniz Z."/>
        </authorList>
    </citation>
    <scope>NUCLEOTIDE SEQUENCE [LARGE SCALE GENOMIC DNA]</scope>
</reference>
<evidence type="ECO:0000313" key="4">
    <source>
        <dbReference type="EMBL" id="CAL6062608.1"/>
    </source>
</evidence>
<protein>
    <submittedName>
        <fullName evidence="3">Leucine-rich repeat domain-containing protein</fullName>
    </submittedName>
    <submittedName>
        <fullName evidence="4">Leucine-rich_repeat domain-containing protein</fullName>
    </submittedName>
</protein>
<dbReference type="PANTHER" id="PTHR46652">
    <property type="entry name" value="LEUCINE-RICH REPEAT AND IQ DOMAIN-CONTAINING PROTEIN 1-RELATED"/>
    <property type="match status" value="1"/>
</dbReference>
<evidence type="ECO:0000256" key="1">
    <source>
        <dbReference type="ARBA" id="ARBA00022614"/>
    </source>
</evidence>
<keyword evidence="5" id="KW-1185">Reference proteome</keyword>
<dbReference type="PROSITE" id="PS51450">
    <property type="entry name" value="LRR"/>
    <property type="match status" value="2"/>
</dbReference>
<gene>
    <name evidence="4" type="ORF">HINF_LOCUS50269</name>
    <name evidence="3" type="ORF">HINF_LOCUS55143</name>
</gene>
<proteinExistence type="predicted"/>
<dbReference type="InterPro" id="IPR032675">
    <property type="entry name" value="LRR_dom_sf"/>
</dbReference>
<name>A0AA86VIA3_9EUKA</name>
<dbReference type="EMBL" id="CATOUU010001024">
    <property type="protein sequence ID" value="CAI9967498.1"/>
    <property type="molecule type" value="Genomic_DNA"/>
</dbReference>
<sequence length="406" mass="47546">MIEQYKYKTQYQTLQIVDNQELKSLEFIQNLDIDHLVLIQCKNVIPVLDSKTIKSLNIEFCNIKSIEKIDLENLEVLIIQEHKIQLFDDFIEKNIIKFKKLKQLSIYKQDVVDIKQISQIFELNTLKLEYCGLKNVEALIQLINLTELSLCGNDQINITPLQFLNLTKLNLGFCNLRRIDQLIPIVNLIQLSVNNNTQIDISPLKYLKRLTKLNLSTCCLTNVQVLQNLRNLENLDLQNNKYIDFAPLQHLTKLIVLNISNCGLNNLDFYTITLTKLQQLYVQNNFIVYISSIQKLQYLSQLEADNNRLIDIQTIQSLPNFNSFKLNNQSKPNKKQKQVACRLRAIYSPMFELRVIKNKNISIQRKQMIAAMKINRYSRQLFNKQVMFVQQVVSLFQTLNSFSSYE</sequence>
<evidence type="ECO:0000256" key="2">
    <source>
        <dbReference type="ARBA" id="ARBA00022737"/>
    </source>
</evidence>
<dbReference type="PANTHER" id="PTHR46652:SF3">
    <property type="entry name" value="LEUCINE-RICH REPEAT-CONTAINING PROTEIN 9"/>
    <property type="match status" value="1"/>
</dbReference>
<dbReference type="SUPFAM" id="SSF52058">
    <property type="entry name" value="L domain-like"/>
    <property type="match status" value="1"/>
</dbReference>
<dbReference type="AlphaFoldDB" id="A0AA86VIA3"/>
<accession>A0AA86VIA3</accession>
<keyword evidence="2" id="KW-0677">Repeat</keyword>
<dbReference type="Gene3D" id="3.80.10.10">
    <property type="entry name" value="Ribonuclease Inhibitor"/>
    <property type="match status" value="1"/>
</dbReference>
<reference evidence="3" key="1">
    <citation type="submission" date="2023-06" db="EMBL/GenBank/DDBJ databases">
        <authorList>
            <person name="Kurt Z."/>
        </authorList>
    </citation>
    <scope>NUCLEOTIDE SEQUENCE</scope>
</reference>
<dbReference type="InterPro" id="IPR001611">
    <property type="entry name" value="Leu-rich_rpt"/>
</dbReference>
<dbReference type="EMBL" id="CAXDID020000240">
    <property type="protein sequence ID" value="CAL6062608.1"/>
    <property type="molecule type" value="Genomic_DNA"/>
</dbReference>
<dbReference type="InterPro" id="IPR050836">
    <property type="entry name" value="SDS22/Internalin_LRR"/>
</dbReference>
<evidence type="ECO:0000313" key="5">
    <source>
        <dbReference type="Proteomes" id="UP001642409"/>
    </source>
</evidence>